<gene>
    <name evidence="5" type="ORF">GS399_17835</name>
</gene>
<dbReference type="Pfam" id="PF02357">
    <property type="entry name" value="NusG"/>
    <property type="match status" value="1"/>
</dbReference>
<evidence type="ECO:0000256" key="2">
    <source>
        <dbReference type="ARBA" id="ARBA00023015"/>
    </source>
</evidence>
<sequence length="163" mass="18764">MEEKKWYPVYTNPRAEKRAHELLSAKGIESYLPLRKTLKQWSDRKKWIDEPLIPSYLFVNINAKQHAEVLMTNGVCRFLYFSGKIASMPERQIEALKLLLASEEDIELTDREFEKGEEIIINAGPLKGLKGELISRSSRKKLLIRIDHVGQSVVVQLPAAFVE</sequence>
<dbReference type="SUPFAM" id="SSF50104">
    <property type="entry name" value="Translation proteins SH3-like domain"/>
    <property type="match status" value="1"/>
</dbReference>
<dbReference type="CDD" id="cd09895">
    <property type="entry name" value="NGN_SP_UpxY"/>
    <property type="match status" value="1"/>
</dbReference>
<protein>
    <submittedName>
        <fullName evidence="5">UpxY family transcription antiterminator</fullName>
    </submittedName>
</protein>
<dbReference type="NCBIfam" id="NF033644">
    <property type="entry name" value="antiterm_UpxY"/>
    <property type="match status" value="1"/>
</dbReference>
<proteinExistence type="predicted"/>
<comment type="caution">
    <text evidence="5">The sequence shown here is derived from an EMBL/GenBank/DDBJ whole genome shotgun (WGS) entry which is preliminary data.</text>
</comment>
<name>A0A7K1YE08_9SPHI</name>
<evidence type="ECO:0000256" key="1">
    <source>
        <dbReference type="ARBA" id="ARBA00022814"/>
    </source>
</evidence>
<keyword evidence="6" id="KW-1185">Reference proteome</keyword>
<dbReference type="EMBL" id="WVHT01000010">
    <property type="protein sequence ID" value="MXV52837.1"/>
    <property type="molecule type" value="Genomic_DNA"/>
</dbReference>
<dbReference type="InterPro" id="IPR043425">
    <property type="entry name" value="NusG-like"/>
</dbReference>
<dbReference type="PANTHER" id="PTHR30265:SF4">
    <property type="entry name" value="KOW MOTIF FAMILY PROTEIN, EXPRESSED"/>
    <property type="match status" value="1"/>
</dbReference>
<accession>A0A7K1YE08</accession>
<organism evidence="5 6">
    <name type="scientific">Hufsiella arboris</name>
    <dbReference type="NCBI Taxonomy" id="2695275"/>
    <lineage>
        <taxon>Bacteria</taxon>
        <taxon>Pseudomonadati</taxon>
        <taxon>Bacteroidota</taxon>
        <taxon>Sphingobacteriia</taxon>
        <taxon>Sphingobacteriales</taxon>
        <taxon>Sphingobacteriaceae</taxon>
        <taxon>Hufsiella</taxon>
    </lineage>
</organism>
<dbReference type="AlphaFoldDB" id="A0A7K1YE08"/>
<reference evidence="5 6" key="1">
    <citation type="submission" date="2019-11" db="EMBL/GenBank/DDBJ databases">
        <title>Pedobacter sp. HMF7647 Genome sequencing and assembly.</title>
        <authorList>
            <person name="Kang H."/>
            <person name="Kim H."/>
            <person name="Joh K."/>
        </authorList>
    </citation>
    <scope>NUCLEOTIDE SEQUENCE [LARGE SCALE GENOMIC DNA]</scope>
    <source>
        <strain evidence="5 6">HMF7647</strain>
    </source>
</reference>
<keyword evidence="2" id="KW-0805">Transcription regulation</keyword>
<dbReference type="PANTHER" id="PTHR30265">
    <property type="entry name" value="RHO-INTERACTING TRANSCRIPTION TERMINATION FACTOR NUSG"/>
    <property type="match status" value="1"/>
</dbReference>
<dbReference type="InterPro" id="IPR006645">
    <property type="entry name" value="NGN-like_dom"/>
</dbReference>
<dbReference type="Gene3D" id="3.30.70.940">
    <property type="entry name" value="NusG, N-terminal domain"/>
    <property type="match status" value="1"/>
</dbReference>
<dbReference type="Proteomes" id="UP000466586">
    <property type="component" value="Unassembled WGS sequence"/>
</dbReference>
<dbReference type="RefSeq" id="WP_160846014.1">
    <property type="nucleotide sequence ID" value="NZ_WVHT01000010.1"/>
</dbReference>
<keyword evidence="3" id="KW-0804">Transcription</keyword>
<dbReference type="SUPFAM" id="SSF82679">
    <property type="entry name" value="N-utilization substance G protein NusG, N-terminal domain"/>
    <property type="match status" value="1"/>
</dbReference>
<evidence type="ECO:0000259" key="4">
    <source>
        <dbReference type="Pfam" id="PF02357"/>
    </source>
</evidence>
<evidence type="ECO:0000256" key="3">
    <source>
        <dbReference type="ARBA" id="ARBA00023163"/>
    </source>
</evidence>
<evidence type="ECO:0000313" key="6">
    <source>
        <dbReference type="Proteomes" id="UP000466586"/>
    </source>
</evidence>
<dbReference type="GO" id="GO:0006354">
    <property type="term" value="P:DNA-templated transcription elongation"/>
    <property type="evidence" value="ECO:0007669"/>
    <property type="project" value="InterPro"/>
</dbReference>
<evidence type="ECO:0000313" key="5">
    <source>
        <dbReference type="EMBL" id="MXV52837.1"/>
    </source>
</evidence>
<feature type="domain" description="NusG-like N-terminal" evidence="4">
    <location>
        <begin position="4"/>
        <end position="96"/>
    </location>
</feature>
<dbReference type="GO" id="GO:0031564">
    <property type="term" value="P:transcription antitermination"/>
    <property type="evidence" value="ECO:0007669"/>
    <property type="project" value="UniProtKB-KW"/>
</dbReference>
<dbReference type="InterPro" id="IPR036735">
    <property type="entry name" value="NGN_dom_sf"/>
</dbReference>
<keyword evidence="1" id="KW-0889">Transcription antitermination</keyword>
<dbReference type="InterPro" id="IPR008991">
    <property type="entry name" value="Translation_prot_SH3-like_sf"/>
</dbReference>